<protein>
    <submittedName>
        <fullName evidence="7">Flagellar brake protein</fullName>
    </submittedName>
</protein>
<gene>
    <name evidence="7" type="ORF">GM415_07935</name>
</gene>
<reference evidence="7 8" key="1">
    <citation type="submission" date="2019-11" db="EMBL/GenBank/DDBJ databases">
        <authorList>
            <person name="Zheng R.K."/>
            <person name="Sun C.M."/>
        </authorList>
    </citation>
    <scope>NUCLEOTIDE SEQUENCE [LARGE SCALE GENOMIC DNA]</scope>
    <source>
        <strain evidence="7 8">SRB007</strain>
    </source>
</reference>
<evidence type="ECO:0000259" key="5">
    <source>
        <dbReference type="Pfam" id="PF07238"/>
    </source>
</evidence>
<evidence type="ECO:0000256" key="2">
    <source>
        <dbReference type="ARBA" id="ARBA00022741"/>
    </source>
</evidence>
<name>A0A6I6JFW0_9BACT</name>
<keyword evidence="7" id="KW-0966">Cell projection</keyword>
<evidence type="ECO:0000313" key="7">
    <source>
        <dbReference type="EMBL" id="QGY40059.1"/>
    </source>
</evidence>
<dbReference type="SUPFAM" id="SSF141371">
    <property type="entry name" value="PilZ domain-like"/>
    <property type="match status" value="2"/>
</dbReference>
<keyword evidence="2" id="KW-0547">Nucleotide-binding</keyword>
<feature type="domain" description="PilZ" evidence="5">
    <location>
        <begin position="134"/>
        <end position="238"/>
    </location>
</feature>
<dbReference type="InterPro" id="IPR009926">
    <property type="entry name" value="T3SS_YcgR_PilZN"/>
</dbReference>
<proteinExistence type="predicted"/>
<dbReference type="RefSeq" id="WP_158947283.1">
    <property type="nucleotide sequence ID" value="NZ_CP046400.1"/>
</dbReference>
<dbReference type="Pfam" id="PF12945">
    <property type="entry name" value="PilZNR"/>
    <property type="match status" value="1"/>
</dbReference>
<keyword evidence="7" id="KW-0969">Cilium</keyword>
<evidence type="ECO:0000313" key="8">
    <source>
        <dbReference type="Proteomes" id="UP000428328"/>
    </source>
</evidence>
<dbReference type="Pfam" id="PF07238">
    <property type="entry name" value="PilZ"/>
    <property type="match status" value="1"/>
</dbReference>
<feature type="domain" description="Type III secretion system flagellar brake protein YcgR PilZN" evidence="6">
    <location>
        <begin position="45"/>
        <end position="126"/>
    </location>
</feature>
<evidence type="ECO:0000256" key="4">
    <source>
        <dbReference type="SAM" id="MobiDB-lite"/>
    </source>
</evidence>
<dbReference type="InterPro" id="IPR009875">
    <property type="entry name" value="PilZ_domain"/>
</dbReference>
<keyword evidence="7" id="KW-0282">Flagellum</keyword>
<dbReference type="InterPro" id="IPR012349">
    <property type="entry name" value="Split_barrel_FMN-bd"/>
</dbReference>
<feature type="compositionally biased region" description="Low complexity" evidence="4">
    <location>
        <begin position="1"/>
        <end position="11"/>
    </location>
</feature>
<dbReference type="AlphaFoldDB" id="A0A6I6JFW0"/>
<dbReference type="Proteomes" id="UP000428328">
    <property type="component" value="Chromosome"/>
</dbReference>
<evidence type="ECO:0000256" key="3">
    <source>
        <dbReference type="ARBA" id="ARBA00023143"/>
    </source>
</evidence>
<feature type="region of interest" description="Disordered" evidence="4">
    <location>
        <begin position="1"/>
        <end position="24"/>
    </location>
</feature>
<keyword evidence="1" id="KW-0973">c-di-GMP</keyword>
<dbReference type="KEGG" id="psel:GM415_07935"/>
<keyword evidence="3" id="KW-0975">Bacterial flagellum</keyword>
<accession>A0A6I6JFW0</accession>
<evidence type="ECO:0000259" key="6">
    <source>
        <dbReference type="Pfam" id="PF12945"/>
    </source>
</evidence>
<dbReference type="Gene3D" id="2.30.110.10">
    <property type="entry name" value="Electron Transport, Fmn-binding Protein, Chain A"/>
    <property type="match status" value="1"/>
</dbReference>
<dbReference type="GO" id="GO:0035438">
    <property type="term" value="F:cyclic-di-GMP binding"/>
    <property type="evidence" value="ECO:0007669"/>
    <property type="project" value="InterPro"/>
</dbReference>
<evidence type="ECO:0000256" key="1">
    <source>
        <dbReference type="ARBA" id="ARBA00022636"/>
    </source>
</evidence>
<sequence length="245" mass="26919">MTPAQQQAAAAPEIKREEGSQTQATAVPENAKVIRVPGVQLDASPGKEVILRVPGSSQSYRGRIVGFDPYEFVIIKVRLPSALRRELANGRNVVVKYVHQGTVNGFMAQVENAITTPAPLLFIQYPNMVEKLALRSSKRKECNIDGVLHTTDDEVECLIVNASESGCKLSVRVGERDVLRQTRVDDALIVAMNLGSLGELKVAVAVKNLSREKGIMTMGCMFLDISKEEMGTIREYLDKISRHSL</sequence>
<dbReference type="Gene3D" id="2.40.10.220">
    <property type="entry name" value="predicted glycosyltransferase like domains"/>
    <property type="match status" value="1"/>
</dbReference>
<dbReference type="EMBL" id="CP046400">
    <property type="protein sequence ID" value="QGY40059.1"/>
    <property type="molecule type" value="Genomic_DNA"/>
</dbReference>
<organism evidence="7 8">
    <name type="scientific">Pseudodesulfovibrio cashew</name>
    <dbReference type="NCBI Taxonomy" id="2678688"/>
    <lineage>
        <taxon>Bacteria</taxon>
        <taxon>Pseudomonadati</taxon>
        <taxon>Thermodesulfobacteriota</taxon>
        <taxon>Desulfovibrionia</taxon>
        <taxon>Desulfovibrionales</taxon>
        <taxon>Desulfovibrionaceae</taxon>
    </lineage>
</organism>
<keyword evidence="8" id="KW-1185">Reference proteome</keyword>